<dbReference type="RefSeq" id="XP_004030801.1">
    <property type="nucleotide sequence ID" value="XM_004030753.1"/>
</dbReference>
<feature type="coiled-coil region" evidence="5">
    <location>
        <begin position="322"/>
        <end position="349"/>
    </location>
</feature>
<keyword evidence="5" id="KW-0175">Coiled coil</keyword>
<name>G0QYZ4_ICHMU</name>
<reference evidence="9 10" key="1">
    <citation type="submission" date="2011-07" db="EMBL/GenBank/DDBJ databases">
        <authorList>
            <person name="Coyne R."/>
            <person name="Brami D."/>
            <person name="Johnson J."/>
            <person name="Hostetler J."/>
            <person name="Hannick L."/>
            <person name="Clark T."/>
            <person name="Cassidy-Hanley D."/>
            <person name="Inman J."/>
        </authorList>
    </citation>
    <scope>NUCLEOTIDE SEQUENCE [LARGE SCALE GENOMIC DNA]</scope>
    <source>
        <strain evidence="9 10">G5</strain>
    </source>
</reference>
<evidence type="ECO:0000256" key="4">
    <source>
        <dbReference type="PROSITE-ProRule" id="PRU00259"/>
    </source>
</evidence>
<dbReference type="InterPro" id="IPR000225">
    <property type="entry name" value="Armadillo"/>
</dbReference>
<dbReference type="PANTHER" id="PTHR14881:SF4">
    <property type="entry name" value="LISH DOMAIN-CONTAINING PROTEIN ARMC9"/>
    <property type="match status" value="1"/>
</dbReference>
<evidence type="ECO:0000256" key="2">
    <source>
        <dbReference type="ARBA" id="ARBA00022794"/>
    </source>
</evidence>
<gene>
    <name evidence="9" type="ORF">IMG5_153370</name>
</gene>
<dbReference type="GO" id="GO:0005813">
    <property type="term" value="C:centrosome"/>
    <property type="evidence" value="ECO:0007669"/>
    <property type="project" value="UniProtKB-SubCell"/>
</dbReference>
<dbReference type="InterPro" id="IPR056327">
    <property type="entry name" value="ARMC9_CTLH-like_dom"/>
</dbReference>
<dbReference type="Pfam" id="PF23138">
    <property type="entry name" value="CTLH_Armc9"/>
    <property type="match status" value="1"/>
</dbReference>
<dbReference type="PANTHER" id="PTHR14881">
    <property type="entry name" value="LISH DOMAIN-CONTAINING PROTEIN ARMC9"/>
    <property type="match status" value="1"/>
</dbReference>
<evidence type="ECO:0000256" key="6">
    <source>
        <dbReference type="SAM" id="MobiDB-lite"/>
    </source>
</evidence>
<dbReference type="InterPro" id="IPR016024">
    <property type="entry name" value="ARM-type_fold"/>
</dbReference>
<evidence type="ECO:0000259" key="8">
    <source>
        <dbReference type="Pfam" id="PF23138"/>
    </source>
</evidence>
<dbReference type="GeneID" id="14905664"/>
<dbReference type="GO" id="GO:0005814">
    <property type="term" value="C:centriole"/>
    <property type="evidence" value="ECO:0007669"/>
    <property type="project" value="TreeGrafter"/>
</dbReference>
<dbReference type="InParanoid" id="G0QYZ4"/>
<keyword evidence="3" id="KW-0966">Cell projection</keyword>
<evidence type="ECO:0000256" key="5">
    <source>
        <dbReference type="SAM" id="Coils"/>
    </source>
</evidence>
<evidence type="ECO:0000313" key="10">
    <source>
        <dbReference type="Proteomes" id="UP000008983"/>
    </source>
</evidence>
<feature type="repeat" description="ARM" evidence="4">
    <location>
        <begin position="453"/>
        <end position="483"/>
    </location>
</feature>
<organism evidence="9 10">
    <name type="scientific">Ichthyophthirius multifiliis</name>
    <name type="common">White spot disease agent</name>
    <name type="synonym">Ich</name>
    <dbReference type="NCBI Taxonomy" id="5932"/>
    <lineage>
        <taxon>Eukaryota</taxon>
        <taxon>Sar</taxon>
        <taxon>Alveolata</taxon>
        <taxon>Ciliophora</taxon>
        <taxon>Intramacronucleata</taxon>
        <taxon>Oligohymenophorea</taxon>
        <taxon>Hymenostomatida</taxon>
        <taxon>Ophryoglenina</taxon>
        <taxon>Ichthyophthirius</taxon>
    </lineage>
</organism>
<dbReference type="AlphaFoldDB" id="G0QYZ4"/>
<dbReference type="STRING" id="857967.G0QYZ4"/>
<dbReference type="InterPro" id="IPR040369">
    <property type="entry name" value="ARMC9"/>
</dbReference>
<evidence type="ECO:0008006" key="11">
    <source>
        <dbReference type="Google" id="ProtNLM"/>
    </source>
</evidence>
<dbReference type="OMA" id="QQSDKEF"/>
<dbReference type="OrthoDB" id="538223at2759"/>
<proteinExistence type="predicted"/>
<dbReference type="eggNOG" id="ENOG502QQ9W">
    <property type="taxonomic scope" value="Eukaryota"/>
</dbReference>
<feature type="region of interest" description="Disordered" evidence="6">
    <location>
        <begin position="617"/>
        <end position="654"/>
    </location>
</feature>
<dbReference type="SUPFAM" id="SSF48371">
    <property type="entry name" value="ARM repeat"/>
    <property type="match status" value="1"/>
</dbReference>
<dbReference type="EMBL" id="GL984132">
    <property type="protein sequence ID" value="EGR29565.1"/>
    <property type="molecule type" value="Genomic_DNA"/>
</dbReference>
<feature type="compositionally biased region" description="Acidic residues" evidence="6">
    <location>
        <begin position="624"/>
        <end position="654"/>
    </location>
</feature>
<protein>
    <recommendedName>
        <fullName evidence="11">Armadillo-type fold</fullName>
    </recommendedName>
</protein>
<dbReference type="PROSITE" id="PS50176">
    <property type="entry name" value="ARM_REPEAT"/>
    <property type="match status" value="1"/>
</dbReference>
<comment type="subcellular location">
    <subcellularLocation>
        <location evidence="1">Cytoplasm</location>
        <location evidence="1">Cytoskeleton</location>
        <location evidence="1">Cilium basal body</location>
    </subcellularLocation>
</comment>
<dbReference type="Proteomes" id="UP000008983">
    <property type="component" value="Unassembled WGS sequence"/>
</dbReference>
<keyword evidence="10" id="KW-1185">Reference proteome</keyword>
<dbReference type="GO" id="GO:0060271">
    <property type="term" value="P:cilium assembly"/>
    <property type="evidence" value="ECO:0007669"/>
    <property type="project" value="InterPro"/>
</dbReference>
<evidence type="ECO:0000259" key="7">
    <source>
        <dbReference type="Pfam" id="PF21050"/>
    </source>
</evidence>
<dbReference type="InterPro" id="IPR048959">
    <property type="entry name" value="ARMC9_ARM_dom"/>
</dbReference>
<dbReference type="Gene3D" id="1.25.10.10">
    <property type="entry name" value="Leucine-rich Repeat Variant"/>
    <property type="match status" value="1"/>
</dbReference>
<dbReference type="Pfam" id="PF21050">
    <property type="entry name" value="ARMC9_ARM"/>
    <property type="match status" value="1"/>
</dbReference>
<evidence type="ECO:0000313" key="9">
    <source>
        <dbReference type="EMBL" id="EGR29565.1"/>
    </source>
</evidence>
<evidence type="ECO:0000256" key="1">
    <source>
        <dbReference type="ARBA" id="ARBA00004120"/>
    </source>
</evidence>
<feature type="domain" description="LisH" evidence="7">
    <location>
        <begin position="492"/>
        <end position="611"/>
    </location>
</feature>
<evidence type="ECO:0000256" key="3">
    <source>
        <dbReference type="ARBA" id="ARBA00023273"/>
    </source>
</evidence>
<sequence length="701" mass="83906">MNQTKYFLLLFFLNTKKNKLQIFKNILFTYTNQLEFYIQIYFLIYDIHPLFKQRQQIFQEKIDYFKHYLDSKGSELAKTSELLCFYALPYVQKPLQHVGFKQLFEKKWVQDLLTKLKERLDAAIKQADTQTVLEQMYEYYKQKNNNQNQPIQVKIVQNNNSVSYVQQDTSQFLGENSYMNDNLRNNTQYLTIIQELNYKYNNLHKIYLQAQEQAKQTIMDSHQKWFKIGQDLVSLSKELIILSEKKDIQSEQYQNIMEGFKKKLVKYEHFLNSNIDDLIHQSQDISLFNNQMSILDNEQINNNQIFQKQQELVQQKEYIIQQQSNQQQYQNQQQQIQLQQQQKQQQICQIQYLPLDFYKIKNIIKLNNNDQLSINILQSLRWRITKTKNGLMRRVVVISYTINDILGGKNNDIILQQSIFYSQNVKIIEYGLRLTNAIASDFQGRTYLVECPNLIKILIRILKNENDDNCTRRNALGALQKLSLRRTCQLIMIENDVIEWIIKKLKYDKNLLSEYSYEYATALFMNLSLRTLGKDKCQQNSVEVLQVLYSLLEHNSQQVRTFVNGTLYSLLSRSVLKEQAKKLNFLQFLNYLKLNSNEIFYKQIQYIIDQLQSDDYNEENSISDQEEENNEDDFENEEIDEEVDGQKNEEDEEDDEKTNKLILIIQLEKIFFYKILSQEVKKLQNKINKQEMQQMKIKRLI</sequence>
<feature type="domain" description="ARMC9 CTLH-like" evidence="8">
    <location>
        <begin position="31"/>
        <end position="125"/>
    </location>
</feature>
<dbReference type="GO" id="GO:0036064">
    <property type="term" value="C:ciliary basal body"/>
    <property type="evidence" value="ECO:0007669"/>
    <property type="project" value="InterPro"/>
</dbReference>
<dbReference type="InterPro" id="IPR011989">
    <property type="entry name" value="ARM-like"/>
</dbReference>
<dbReference type="GO" id="GO:0097542">
    <property type="term" value="C:ciliary tip"/>
    <property type="evidence" value="ECO:0007669"/>
    <property type="project" value="TreeGrafter"/>
</dbReference>
<keyword evidence="2" id="KW-0970">Cilium biogenesis/degradation</keyword>
<accession>G0QYZ4</accession>